<dbReference type="SMART" id="SM00382">
    <property type="entry name" value="AAA"/>
    <property type="match status" value="1"/>
</dbReference>
<dbReference type="SUPFAM" id="SSF90123">
    <property type="entry name" value="ABC transporter transmembrane region"/>
    <property type="match status" value="1"/>
</dbReference>
<dbReference type="Proteomes" id="UP000198304">
    <property type="component" value="Unassembled WGS sequence"/>
</dbReference>
<keyword evidence="8 9" id="KW-0472">Membrane</keyword>
<evidence type="ECO:0000256" key="5">
    <source>
        <dbReference type="ARBA" id="ARBA00022741"/>
    </source>
</evidence>
<dbReference type="RefSeq" id="WP_089284093.1">
    <property type="nucleotide sequence ID" value="NZ_FZOJ01000020.1"/>
</dbReference>
<dbReference type="EMBL" id="FZOJ01000020">
    <property type="protein sequence ID" value="SNS76994.1"/>
    <property type="molecule type" value="Genomic_DNA"/>
</dbReference>
<evidence type="ECO:0000256" key="1">
    <source>
        <dbReference type="ARBA" id="ARBA00004651"/>
    </source>
</evidence>
<dbReference type="InterPro" id="IPR027417">
    <property type="entry name" value="P-loop_NTPase"/>
</dbReference>
<feature type="transmembrane region" description="Helical" evidence="9">
    <location>
        <begin position="269"/>
        <end position="287"/>
    </location>
</feature>
<feature type="transmembrane region" description="Helical" evidence="9">
    <location>
        <begin position="21"/>
        <end position="42"/>
    </location>
</feature>
<evidence type="ECO:0000259" key="11">
    <source>
        <dbReference type="PROSITE" id="PS50929"/>
    </source>
</evidence>
<feature type="transmembrane region" description="Helical" evidence="9">
    <location>
        <begin position="137"/>
        <end position="154"/>
    </location>
</feature>
<evidence type="ECO:0000256" key="7">
    <source>
        <dbReference type="ARBA" id="ARBA00022989"/>
    </source>
</evidence>
<keyword evidence="6 12" id="KW-0067">ATP-binding</keyword>
<dbReference type="PANTHER" id="PTHR43394">
    <property type="entry name" value="ATP-DEPENDENT PERMEASE MDL1, MITOCHONDRIAL"/>
    <property type="match status" value="1"/>
</dbReference>
<feature type="transmembrane region" description="Helical" evidence="9">
    <location>
        <begin position="160"/>
        <end position="179"/>
    </location>
</feature>
<name>A0A239H9R4_9FIRM</name>
<keyword evidence="2" id="KW-0813">Transport</keyword>
<dbReference type="InterPro" id="IPR039421">
    <property type="entry name" value="Type_1_exporter"/>
</dbReference>
<organism evidence="12 13">
    <name type="scientific">Anaerovirgula multivorans</name>
    <dbReference type="NCBI Taxonomy" id="312168"/>
    <lineage>
        <taxon>Bacteria</taxon>
        <taxon>Bacillati</taxon>
        <taxon>Bacillota</taxon>
        <taxon>Clostridia</taxon>
        <taxon>Peptostreptococcales</taxon>
        <taxon>Natronincolaceae</taxon>
        <taxon>Anaerovirgula</taxon>
    </lineage>
</organism>
<proteinExistence type="predicted"/>
<dbReference type="Pfam" id="PF00005">
    <property type="entry name" value="ABC_tran"/>
    <property type="match status" value="1"/>
</dbReference>
<evidence type="ECO:0000256" key="9">
    <source>
        <dbReference type="SAM" id="Phobius"/>
    </source>
</evidence>
<evidence type="ECO:0000256" key="2">
    <source>
        <dbReference type="ARBA" id="ARBA00022448"/>
    </source>
</evidence>
<comment type="subcellular location">
    <subcellularLocation>
        <location evidence="1">Cell membrane</location>
        <topology evidence="1">Multi-pass membrane protein</topology>
    </subcellularLocation>
</comment>
<reference evidence="12 13" key="1">
    <citation type="submission" date="2017-06" db="EMBL/GenBank/DDBJ databases">
        <authorList>
            <person name="Kim H.J."/>
            <person name="Triplett B.A."/>
        </authorList>
    </citation>
    <scope>NUCLEOTIDE SEQUENCE [LARGE SCALE GENOMIC DNA]</scope>
    <source>
        <strain evidence="12 13">SCA</strain>
    </source>
</reference>
<keyword evidence="3" id="KW-1003">Cell membrane</keyword>
<evidence type="ECO:0000313" key="13">
    <source>
        <dbReference type="Proteomes" id="UP000198304"/>
    </source>
</evidence>
<keyword evidence="5" id="KW-0547">Nucleotide-binding</keyword>
<dbReference type="FunFam" id="3.40.50.300:FF:000854">
    <property type="entry name" value="Multidrug ABC transporter ATP-binding protein"/>
    <property type="match status" value="1"/>
</dbReference>
<dbReference type="OrthoDB" id="9762778at2"/>
<dbReference type="Gene3D" id="3.40.50.300">
    <property type="entry name" value="P-loop containing nucleotide triphosphate hydrolases"/>
    <property type="match status" value="1"/>
</dbReference>
<evidence type="ECO:0000256" key="8">
    <source>
        <dbReference type="ARBA" id="ARBA00023136"/>
    </source>
</evidence>
<dbReference type="AlphaFoldDB" id="A0A239H9R4"/>
<feature type="domain" description="ABC transmembrane type-1" evidence="11">
    <location>
        <begin position="19"/>
        <end position="301"/>
    </location>
</feature>
<dbReference type="CDD" id="cd18781">
    <property type="entry name" value="ABC_6TM_AarD_CydDC_like"/>
    <property type="match status" value="1"/>
</dbReference>
<feature type="domain" description="ABC transporter" evidence="10">
    <location>
        <begin position="332"/>
        <end position="565"/>
    </location>
</feature>
<evidence type="ECO:0000259" key="10">
    <source>
        <dbReference type="PROSITE" id="PS50893"/>
    </source>
</evidence>
<dbReference type="GO" id="GO:0005886">
    <property type="term" value="C:plasma membrane"/>
    <property type="evidence" value="ECO:0007669"/>
    <property type="project" value="UniProtKB-SubCell"/>
</dbReference>
<dbReference type="InterPro" id="IPR003593">
    <property type="entry name" value="AAA+_ATPase"/>
</dbReference>
<dbReference type="InterPro" id="IPR017871">
    <property type="entry name" value="ABC_transporter-like_CS"/>
</dbReference>
<dbReference type="GO" id="GO:0016887">
    <property type="term" value="F:ATP hydrolysis activity"/>
    <property type="evidence" value="ECO:0007669"/>
    <property type="project" value="InterPro"/>
</dbReference>
<dbReference type="GO" id="GO:0015421">
    <property type="term" value="F:ABC-type oligopeptide transporter activity"/>
    <property type="evidence" value="ECO:0007669"/>
    <property type="project" value="TreeGrafter"/>
</dbReference>
<evidence type="ECO:0000256" key="4">
    <source>
        <dbReference type="ARBA" id="ARBA00022692"/>
    </source>
</evidence>
<dbReference type="PANTHER" id="PTHR43394:SF1">
    <property type="entry name" value="ATP-BINDING CASSETTE SUB-FAMILY B MEMBER 10, MITOCHONDRIAL"/>
    <property type="match status" value="1"/>
</dbReference>
<dbReference type="Pfam" id="PF00664">
    <property type="entry name" value="ABC_membrane"/>
    <property type="match status" value="1"/>
</dbReference>
<protein>
    <submittedName>
        <fullName evidence="12">ATP-binding cassette, subfamily C</fullName>
    </submittedName>
</protein>
<gene>
    <name evidence="12" type="ORF">SAMN05446037_102045</name>
</gene>
<dbReference type="GO" id="GO:0005524">
    <property type="term" value="F:ATP binding"/>
    <property type="evidence" value="ECO:0007669"/>
    <property type="project" value="UniProtKB-KW"/>
</dbReference>
<keyword evidence="4 9" id="KW-0812">Transmembrane</keyword>
<evidence type="ECO:0000256" key="3">
    <source>
        <dbReference type="ARBA" id="ARBA00022475"/>
    </source>
</evidence>
<dbReference type="PROSITE" id="PS50893">
    <property type="entry name" value="ABC_TRANSPORTER_2"/>
    <property type="match status" value="1"/>
</dbReference>
<accession>A0A239H9R4</accession>
<dbReference type="InterPro" id="IPR003439">
    <property type="entry name" value="ABC_transporter-like_ATP-bd"/>
</dbReference>
<evidence type="ECO:0000256" key="6">
    <source>
        <dbReference type="ARBA" id="ARBA00022840"/>
    </source>
</evidence>
<feature type="transmembrane region" description="Helical" evidence="9">
    <location>
        <begin position="54"/>
        <end position="71"/>
    </location>
</feature>
<dbReference type="Gene3D" id="1.20.1560.10">
    <property type="entry name" value="ABC transporter type 1, transmembrane domain"/>
    <property type="match status" value="1"/>
</dbReference>
<dbReference type="InterPro" id="IPR011527">
    <property type="entry name" value="ABC1_TM_dom"/>
</dbReference>
<dbReference type="SUPFAM" id="SSF52540">
    <property type="entry name" value="P-loop containing nucleoside triphosphate hydrolases"/>
    <property type="match status" value="1"/>
</dbReference>
<evidence type="ECO:0000313" key="12">
    <source>
        <dbReference type="EMBL" id="SNS76994.1"/>
    </source>
</evidence>
<dbReference type="InterPro" id="IPR036640">
    <property type="entry name" value="ABC1_TM_sf"/>
</dbReference>
<keyword evidence="13" id="KW-1185">Reference proteome</keyword>
<feature type="transmembrane region" description="Helical" evidence="9">
    <location>
        <begin position="243"/>
        <end position="263"/>
    </location>
</feature>
<sequence length="580" mass="64853">MINKKLIALIPSSIKYITLIAFSNWISLLFNILAIFSIAYFIENLFNKTITPLHILMTFLVISLSVILRYVSAMKSTNYSYLASSEVKNKLRLLIYNKLLQLGISYNEKISTSHVIQMAGEGVEQIEIYFSKYLPQLFYSIAAPLTLFLVLSFINLKVSLVLLICVPLIPISIISINKLSKKLFHKYWSSYTSLGDSFLDNLGGLVTLKIYGDDGYHNKKMNQEAEDFRKITMKVLTMQLNSITLMDLIAYGGAAIGIIFTLIEFNRHTITLAQAIALILLSSEFFIPLRLLGSFFHVAMNGMAAASNIFSLLELEEKTVKKPQQDFVNGNIEISNLSFGYNEEAFILKDISLKIPCNSLTSIVGESGSGKSTIASLLIGFNKNFKGSITINNMPINGICEKSIMKNMCIIKHENYLFKGTVFENLIIANKTAPTEALYNVLKKVNLYDFVIANGGLDFMLLENASNLSGGQAQRLALARGLLHDASIYVFDEATSNIDAESENVIYHVIKELSDTKTIILISHRLTHHIDSDVIFVLKGGRLVEEGKHEELLKQNGIYSHLYTEQKELENLFTGGTQCA</sequence>
<keyword evidence="7 9" id="KW-1133">Transmembrane helix</keyword>
<dbReference type="PROSITE" id="PS50929">
    <property type="entry name" value="ABC_TM1F"/>
    <property type="match status" value="1"/>
</dbReference>
<dbReference type="PROSITE" id="PS00211">
    <property type="entry name" value="ABC_TRANSPORTER_1"/>
    <property type="match status" value="1"/>
</dbReference>